<sequence length="66" mass="7593">MTDMTKQSTEDLKKNIAEKRAALRTFRFGGAGSRTRNVREGRNLRKEVARALTEIRKRETATNKKV</sequence>
<accession>A0A1F6EW25</accession>
<evidence type="ECO:0000256" key="5">
    <source>
        <dbReference type="HAMAP-Rule" id="MF_00374"/>
    </source>
</evidence>
<keyword evidence="2 5" id="KW-0689">Ribosomal protein</keyword>
<dbReference type="InterPro" id="IPR001854">
    <property type="entry name" value="Ribosomal_uL29"/>
</dbReference>
<dbReference type="GO" id="GO:0005840">
    <property type="term" value="C:ribosome"/>
    <property type="evidence" value="ECO:0007669"/>
    <property type="project" value="UniProtKB-KW"/>
</dbReference>
<dbReference type="HAMAP" id="MF_00374">
    <property type="entry name" value="Ribosomal_uL29"/>
    <property type="match status" value="1"/>
</dbReference>
<evidence type="ECO:0000313" key="7">
    <source>
        <dbReference type="Proteomes" id="UP000177215"/>
    </source>
</evidence>
<dbReference type="NCBIfam" id="TIGR00012">
    <property type="entry name" value="L29"/>
    <property type="match status" value="1"/>
</dbReference>
<evidence type="ECO:0000256" key="2">
    <source>
        <dbReference type="ARBA" id="ARBA00022980"/>
    </source>
</evidence>
<dbReference type="Pfam" id="PF00831">
    <property type="entry name" value="Ribosomal_L29"/>
    <property type="match status" value="1"/>
</dbReference>
<comment type="similarity">
    <text evidence="1 5">Belongs to the universal ribosomal protein uL29 family.</text>
</comment>
<gene>
    <name evidence="5" type="primary">rpmC</name>
    <name evidence="6" type="ORF">A3B35_03220</name>
</gene>
<name>A0A1F6EW25_9BACT</name>
<dbReference type="Gene3D" id="1.10.287.310">
    <property type="match status" value="1"/>
</dbReference>
<dbReference type="GO" id="GO:1990904">
    <property type="term" value="C:ribonucleoprotein complex"/>
    <property type="evidence" value="ECO:0007669"/>
    <property type="project" value="UniProtKB-KW"/>
</dbReference>
<keyword evidence="3 5" id="KW-0687">Ribonucleoprotein</keyword>
<evidence type="ECO:0000256" key="3">
    <source>
        <dbReference type="ARBA" id="ARBA00023274"/>
    </source>
</evidence>
<dbReference type="STRING" id="1798515.A3B35_03220"/>
<evidence type="ECO:0000256" key="1">
    <source>
        <dbReference type="ARBA" id="ARBA00009254"/>
    </source>
</evidence>
<dbReference type="EMBL" id="MFMC01000007">
    <property type="protein sequence ID" value="OGG77773.1"/>
    <property type="molecule type" value="Genomic_DNA"/>
</dbReference>
<dbReference type="GO" id="GO:0003735">
    <property type="term" value="F:structural constituent of ribosome"/>
    <property type="evidence" value="ECO:0007669"/>
    <property type="project" value="InterPro"/>
</dbReference>
<dbReference type="AlphaFoldDB" id="A0A1F6EW25"/>
<protein>
    <recommendedName>
        <fullName evidence="4 5">Large ribosomal subunit protein uL29</fullName>
    </recommendedName>
</protein>
<organism evidence="6 7">
    <name type="scientific">Candidatus Kaiserbacteria bacterium RIFCSPLOWO2_01_FULL_54_24</name>
    <dbReference type="NCBI Taxonomy" id="1798515"/>
    <lineage>
        <taxon>Bacteria</taxon>
        <taxon>Candidatus Kaiseribacteriota</taxon>
    </lineage>
</organism>
<reference evidence="6 7" key="1">
    <citation type="journal article" date="2016" name="Nat. Commun.">
        <title>Thousands of microbial genomes shed light on interconnected biogeochemical processes in an aquifer system.</title>
        <authorList>
            <person name="Anantharaman K."/>
            <person name="Brown C.T."/>
            <person name="Hug L.A."/>
            <person name="Sharon I."/>
            <person name="Castelle C.J."/>
            <person name="Probst A.J."/>
            <person name="Thomas B.C."/>
            <person name="Singh A."/>
            <person name="Wilkins M.J."/>
            <person name="Karaoz U."/>
            <person name="Brodie E.L."/>
            <person name="Williams K.H."/>
            <person name="Hubbard S.S."/>
            <person name="Banfield J.F."/>
        </authorList>
    </citation>
    <scope>NUCLEOTIDE SEQUENCE [LARGE SCALE GENOMIC DNA]</scope>
</reference>
<comment type="caution">
    <text evidence="6">The sequence shown here is derived from an EMBL/GenBank/DDBJ whole genome shotgun (WGS) entry which is preliminary data.</text>
</comment>
<evidence type="ECO:0000256" key="4">
    <source>
        <dbReference type="ARBA" id="ARBA00035204"/>
    </source>
</evidence>
<dbReference type="GO" id="GO:0006412">
    <property type="term" value="P:translation"/>
    <property type="evidence" value="ECO:0007669"/>
    <property type="project" value="UniProtKB-UniRule"/>
</dbReference>
<proteinExistence type="inferred from homology"/>
<evidence type="ECO:0000313" key="6">
    <source>
        <dbReference type="EMBL" id="OGG77773.1"/>
    </source>
</evidence>
<dbReference type="Proteomes" id="UP000177215">
    <property type="component" value="Unassembled WGS sequence"/>
</dbReference>
<dbReference type="InterPro" id="IPR036049">
    <property type="entry name" value="Ribosomal_uL29_sf"/>
</dbReference>
<dbReference type="SUPFAM" id="SSF46561">
    <property type="entry name" value="Ribosomal protein L29 (L29p)"/>
    <property type="match status" value="1"/>
</dbReference>